<dbReference type="Gene3D" id="2.30.30.40">
    <property type="entry name" value="SH3 Domains"/>
    <property type="match status" value="1"/>
</dbReference>
<feature type="domain" description="SH3" evidence="5">
    <location>
        <begin position="133"/>
        <end position="193"/>
    </location>
</feature>
<comment type="caution">
    <text evidence="6">The sequence shown here is derived from an EMBL/GenBank/DDBJ whole genome shotgun (WGS) entry which is preliminary data.</text>
</comment>
<protein>
    <submittedName>
        <fullName evidence="6">12800_t:CDS:1</fullName>
    </submittedName>
</protein>
<proteinExistence type="predicted"/>
<dbReference type="OrthoDB" id="5983572at2759"/>
<dbReference type="InterPro" id="IPR036028">
    <property type="entry name" value="SH3-like_dom_sf"/>
</dbReference>
<organism evidence="6 7">
    <name type="scientific">Cetraspora pellucida</name>
    <dbReference type="NCBI Taxonomy" id="1433469"/>
    <lineage>
        <taxon>Eukaryota</taxon>
        <taxon>Fungi</taxon>
        <taxon>Fungi incertae sedis</taxon>
        <taxon>Mucoromycota</taxon>
        <taxon>Glomeromycotina</taxon>
        <taxon>Glomeromycetes</taxon>
        <taxon>Diversisporales</taxon>
        <taxon>Gigasporaceae</taxon>
        <taxon>Cetraspora</taxon>
    </lineage>
</organism>
<dbReference type="Pfam" id="PF00018">
    <property type="entry name" value="SH3_1"/>
    <property type="match status" value="1"/>
</dbReference>
<evidence type="ECO:0000313" key="7">
    <source>
        <dbReference type="Proteomes" id="UP000789759"/>
    </source>
</evidence>
<dbReference type="InterPro" id="IPR001452">
    <property type="entry name" value="SH3_domain"/>
</dbReference>
<evidence type="ECO:0000256" key="3">
    <source>
        <dbReference type="SAM" id="MobiDB-lite"/>
    </source>
</evidence>
<keyword evidence="4" id="KW-1133">Transmembrane helix</keyword>
<dbReference type="SUPFAM" id="SSF50044">
    <property type="entry name" value="SH3-domain"/>
    <property type="match status" value="1"/>
</dbReference>
<sequence length="193" mass="21227">MVLQVDLVLKSHYIVTIVLACISWIILLGGTSAITSLYSNGGGPLAALWFHLIYELGVILGLFTVIADNSMKHYRFTFKAFVAGAILLAMINLFWLLVVGSEEDSYAVKMVNDSYSNLSNINFGPISQNIIPQFAPKTTSMHNSDVRSQQLNHGSPEDRTELSFVKGDHLDIASKEGKWWHARKADGTTGIAP</sequence>
<dbReference type="AlphaFoldDB" id="A0A9N9NF33"/>
<evidence type="ECO:0000313" key="6">
    <source>
        <dbReference type="EMBL" id="CAG8726194.1"/>
    </source>
</evidence>
<feature type="transmembrane region" description="Helical" evidence="4">
    <location>
        <begin position="78"/>
        <end position="98"/>
    </location>
</feature>
<evidence type="ECO:0000259" key="5">
    <source>
        <dbReference type="PROSITE" id="PS50002"/>
    </source>
</evidence>
<name>A0A9N9NF33_9GLOM</name>
<keyword evidence="7" id="KW-1185">Reference proteome</keyword>
<dbReference type="Proteomes" id="UP000789759">
    <property type="component" value="Unassembled WGS sequence"/>
</dbReference>
<evidence type="ECO:0000256" key="2">
    <source>
        <dbReference type="PROSITE-ProRule" id="PRU00192"/>
    </source>
</evidence>
<feature type="compositionally biased region" description="Polar residues" evidence="3">
    <location>
        <begin position="139"/>
        <end position="153"/>
    </location>
</feature>
<feature type="region of interest" description="Disordered" evidence="3">
    <location>
        <begin position="139"/>
        <end position="158"/>
    </location>
</feature>
<feature type="non-terminal residue" evidence="6">
    <location>
        <position position="193"/>
    </location>
</feature>
<evidence type="ECO:0000256" key="1">
    <source>
        <dbReference type="ARBA" id="ARBA00022443"/>
    </source>
</evidence>
<keyword evidence="4" id="KW-0472">Membrane</keyword>
<dbReference type="PROSITE" id="PS50002">
    <property type="entry name" value="SH3"/>
    <property type="match status" value="1"/>
</dbReference>
<accession>A0A9N9NF33</accession>
<keyword evidence="1 2" id="KW-0728">SH3 domain</keyword>
<gene>
    <name evidence="6" type="ORF">CPELLU_LOCUS13192</name>
</gene>
<keyword evidence="4" id="KW-0812">Transmembrane</keyword>
<reference evidence="6" key="1">
    <citation type="submission" date="2021-06" db="EMBL/GenBank/DDBJ databases">
        <authorList>
            <person name="Kallberg Y."/>
            <person name="Tangrot J."/>
            <person name="Rosling A."/>
        </authorList>
    </citation>
    <scope>NUCLEOTIDE SEQUENCE</scope>
    <source>
        <strain evidence="6">FL966</strain>
    </source>
</reference>
<feature type="transmembrane region" description="Helical" evidence="4">
    <location>
        <begin position="46"/>
        <end position="66"/>
    </location>
</feature>
<feature type="transmembrane region" description="Helical" evidence="4">
    <location>
        <begin position="12"/>
        <end position="34"/>
    </location>
</feature>
<dbReference type="EMBL" id="CAJVQA010013693">
    <property type="protein sequence ID" value="CAG8726194.1"/>
    <property type="molecule type" value="Genomic_DNA"/>
</dbReference>
<evidence type="ECO:0000256" key="4">
    <source>
        <dbReference type="SAM" id="Phobius"/>
    </source>
</evidence>